<proteinExistence type="predicted"/>
<dbReference type="EMBL" id="PECH01000009">
    <property type="protein sequence ID" value="TDZ78779.1"/>
    <property type="molecule type" value="Genomic_DNA"/>
</dbReference>
<dbReference type="Proteomes" id="UP000295117">
    <property type="component" value="Unassembled WGS sequence"/>
</dbReference>
<gene>
    <name evidence="1" type="ORF">DE4585_04616</name>
</gene>
<sequence length="75" mass="8341" precursor="true">MTDDETSTAIEMILERVYSGIAGMETARLAAEEFMSTPLCVPDAEPGPVEPPRPLSELEEDDFYTFRGTVRKSGW</sequence>
<reference evidence="1 2" key="1">
    <citation type="journal article" date="2019" name="Sci. Rep.">
        <title>Extended insight into the Mycobacterium chelonae-abscessus complex through whole genome sequencing of Mycobacterium salmoniphilum outbreak and Mycobacterium salmoniphilum-like strains.</title>
        <authorList>
            <person name="Behra P.R.K."/>
            <person name="Das S."/>
            <person name="Pettersson B.M.F."/>
            <person name="Shirreff L."/>
            <person name="DuCote T."/>
            <person name="Jacobsson K.G."/>
            <person name="Ennis D.G."/>
            <person name="Kirsebom L.A."/>
        </authorList>
    </citation>
    <scope>NUCLEOTIDE SEQUENCE [LARGE SCALE GENOMIC DNA]</scope>
    <source>
        <strain evidence="1 2">DE 4585</strain>
    </source>
</reference>
<evidence type="ECO:0000313" key="1">
    <source>
        <dbReference type="EMBL" id="TDZ78779.1"/>
    </source>
</evidence>
<comment type="caution">
    <text evidence="1">The sequence shown here is derived from an EMBL/GenBank/DDBJ whole genome shotgun (WGS) entry which is preliminary data.</text>
</comment>
<dbReference type="AlphaFoldDB" id="A0A4R8RZM6"/>
<organism evidence="1 2">
    <name type="scientific">Mycobacteroides salmoniphilum</name>
    <dbReference type="NCBI Taxonomy" id="404941"/>
    <lineage>
        <taxon>Bacteria</taxon>
        <taxon>Bacillati</taxon>
        <taxon>Actinomycetota</taxon>
        <taxon>Actinomycetes</taxon>
        <taxon>Mycobacteriales</taxon>
        <taxon>Mycobacteriaceae</taxon>
        <taxon>Mycobacteroides</taxon>
    </lineage>
</organism>
<accession>A0A4R8RZM6</accession>
<dbReference type="RefSeq" id="WP_134066822.1">
    <property type="nucleotide sequence ID" value="NZ_PECG01000009.1"/>
</dbReference>
<protein>
    <submittedName>
        <fullName evidence="1">Uncharacterized protein</fullName>
    </submittedName>
</protein>
<name>A0A4R8RZM6_9MYCO</name>
<evidence type="ECO:0000313" key="2">
    <source>
        <dbReference type="Proteomes" id="UP000295117"/>
    </source>
</evidence>